<comment type="caution">
    <text evidence="4">The sequence shown here is derived from an EMBL/GenBank/DDBJ whole genome shotgun (WGS) entry which is preliminary data.</text>
</comment>
<dbReference type="Gene3D" id="3.20.20.70">
    <property type="entry name" value="Aldolase class I"/>
    <property type="match status" value="1"/>
</dbReference>
<protein>
    <recommendedName>
        <fullName evidence="3">NADH:flavin oxidoreductase/NADH oxidase N-terminal domain-containing protein</fullName>
    </recommendedName>
</protein>
<dbReference type="InterPro" id="IPR051799">
    <property type="entry name" value="NADH_flavin_oxidoreductase"/>
</dbReference>
<organism evidence="4 5">
    <name type="scientific">Ancylostoma ceylanicum</name>
    <dbReference type="NCBI Taxonomy" id="53326"/>
    <lineage>
        <taxon>Eukaryota</taxon>
        <taxon>Metazoa</taxon>
        <taxon>Ecdysozoa</taxon>
        <taxon>Nematoda</taxon>
        <taxon>Chromadorea</taxon>
        <taxon>Rhabditida</taxon>
        <taxon>Rhabditina</taxon>
        <taxon>Rhabditomorpha</taxon>
        <taxon>Strongyloidea</taxon>
        <taxon>Ancylostomatidae</taxon>
        <taxon>Ancylostomatinae</taxon>
        <taxon>Ancylostoma</taxon>
    </lineage>
</organism>
<proteinExistence type="predicted"/>
<keyword evidence="1" id="KW-0285">Flavoprotein</keyword>
<dbReference type="STRING" id="53326.A0A016UKW7"/>
<feature type="domain" description="NADH:flavin oxidoreductase/NADH oxidase N-terminal" evidence="3">
    <location>
        <begin position="55"/>
        <end position="361"/>
    </location>
</feature>
<gene>
    <name evidence="4" type="primary">Acey_s0035.g3101</name>
    <name evidence="4" type="ORF">Y032_0035g3101</name>
</gene>
<evidence type="ECO:0000259" key="3">
    <source>
        <dbReference type="Pfam" id="PF00724"/>
    </source>
</evidence>
<keyword evidence="2" id="KW-0560">Oxidoreductase</keyword>
<dbReference type="Proteomes" id="UP000024635">
    <property type="component" value="Unassembled WGS sequence"/>
</dbReference>
<dbReference type="AlphaFoldDB" id="A0A016UKW7"/>
<keyword evidence="5" id="KW-1185">Reference proteome</keyword>
<dbReference type="SUPFAM" id="SSF51395">
    <property type="entry name" value="FMN-linked oxidoreductases"/>
    <property type="match status" value="1"/>
</dbReference>
<dbReference type="GO" id="GO:0016491">
    <property type="term" value="F:oxidoreductase activity"/>
    <property type="evidence" value="ECO:0007669"/>
    <property type="project" value="UniProtKB-KW"/>
</dbReference>
<dbReference type="OrthoDB" id="1663137at2759"/>
<sequence length="450" mass="49707">MVYERIAAKVVDTSILGTKLAFRCGRTANNRFLKAALSEKLSTYDATDLSKRGTPTPELINVYDKWGRGGYGVILTGNVMVDPRNLENAGNPIICKENESSHLRKAFSEMARVSKQDGALVVAQLSHAGRQTPLVVNEHPYSCSDEQLESVFVKSGKPVPLQLDQIKPEVIDRFISAAKFAYDTGFDGVQLHAAHGYLLSQFMSPTTNKRNDRYGGSLENRFRVIKEIFEGIRNEIPASTGFIVGIKTNSVEFQKEGLTTDDAKSACAMMEQCGFDFVELSGGNLARMAWAHERESTRKREAYFIELAEKIRPVFKDTVLYVTGGFRTAPAMVDAIKGNATDGIGLGRPITAEPDLPLKILAQKCMAAPDTKLDQDDFIITYLLCIVQMGQMAKKPASALKSVCDGIADLSRVEEAENFIKYAAGLQKEVEKLTVERKPFYGIVPYTNLF</sequence>
<evidence type="ECO:0000256" key="1">
    <source>
        <dbReference type="ARBA" id="ARBA00022630"/>
    </source>
</evidence>
<reference evidence="5" key="1">
    <citation type="journal article" date="2015" name="Nat. Genet.">
        <title>The genome and transcriptome of the zoonotic hookworm Ancylostoma ceylanicum identify infection-specific gene families.</title>
        <authorList>
            <person name="Schwarz E.M."/>
            <person name="Hu Y."/>
            <person name="Antoshechkin I."/>
            <person name="Miller M.M."/>
            <person name="Sternberg P.W."/>
            <person name="Aroian R.V."/>
        </authorList>
    </citation>
    <scope>NUCLEOTIDE SEQUENCE</scope>
    <source>
        <strain evidence="5">HY135</strain>
    </source>
</reference>
<dbReference type="EMBL" id="JARK01001371">
    <property type="protein sequence ID" value="EYC16024.1"/>
    <property type="molecule type" value="Genomic_DNA"/>
</dbReference>
<dbReference type="Pfam" id="PF00724">
    <property type="entry name" value="Oxidored_FMN"/>
    <property type="match status" value="1"/>
</dbReference>
<dbReference type="PANTHER" id="PTHR43656">
    <property type="entry name" value="BINDING OXIDOREDUCTASE, PUTATIVE (AFU_ORTHOLOGUE AFUA_2G08260)-RELATED"/>
    <property type="match status" value="1"/>
</dbReference>
<dbReference type="GO" id="GO:0010181">
    <property type="term" value="F:FMN binding"/>
    <property type="evidence" value="ECO:0007669"/>
    <property type="project" value="InterPro"/>
</dbReference>
<dbReference type="InterPro" id="IPR001155">
    <property type="entry name" value="OxRdtase_FMN_N"/>
</dbReference>
<evidence type="ECO:0000313" key="4">
    <source>
        <dbReference type="EMBL" id="EYC16024.1"/>
    </source>
</evidence>
<name>A0A016UKW7_9BILA</name>
<dbReference type="CDD" id="cd04733">
    <property type="entry name" value="OYE_like_2_FMN"/>
    <property type="match status" value="1"/>
</dbReference>
<accession>A0A016UKW7</accession>
<dbReference type="PANTHER" id="PTHR43656:SF5">
    <property type="entry name" value="NADH:FLAVIN OXIDOREDUCTASE_NADH OXIDASE N-TERMINAL DOMAIN-CONTAINING PROTEIN"/>
    <property type="match status" value="1"/>
</dbReference>
<evidence type="ECO:0000256" key="2">
    <source>
        <dbReference type="ARBA" id="ARBA00023002"/>
    </source>
</evidence>
<evidence type="ECO:0000313" key="5">
    <source>
        <dbReference type="Proteomes" id="UP000024635"/>
    </source>
</evidence>
<dbReference type="InterPro" id="IPR013785">
    <property type="entry name" value="Aldolase_TIM"/>
</dbReference>